<accession>A0AAI9ZLC4</accession>
<feature type="signal peptide" evidence="1">
    <location>
        <begin position="1"/>
        <end position="20"/>
    </location>
</feature>
<evidence type="ECO:0008006" key="4">
    <source>
        <dbReference type="Google" id="ProtNLM"/>
    </source>
</evidence>
<evidence type="ECO:0000256" key="1">
    <source>
        <dbReference type="SAM" id="SignalP"/>
    </source>
</evidence>
<dbReference type="Proteomes" id="UP001243989">
    <property type="component" value="Unassembled WGS sequence"/>
</dbReference>
<dbReference type="AlphaFoldDB" id="A0AAI9ZLC4"/>
<evidence type="ECO:0000313" key="2">
    <source>
        <dbReference type="EMBL" id="KAK1634100.1"/>
    </source>
</evidence>
<keyword evidence="1" id="KW-0732">Signal</keyword>
<feature type="chain" id="PRO_5042515755" description="Secreted protein" evidence="1">
    <location>
        <begin position="21"/>
        <end position="159"/>
    </location>
</feature>
<dbReference type="EMBL" id="JAHMHQ010000016">
    <property type="protein sequence ID" value="KAK1634100.1"/>
    <property type="molecule type" value="Genomic_DNA"/>
</dbReference>
<proteinExistence type="predicted"/>
<evidence type="ECO:0000313" key="3">
    <source>
        <dbReference type="Proteomes" id="UP001243989"/>
    </source>
</evidence>
<organism evidence="2 3">
    <name type="scientific">Colletotrichum phormii</name>
    <dbReference type="NCBI Taxonomy" id="359342"/>
    <lineage>
        <taxon>Eukaryota</taxon>
        <taxon>Fungi</taxon>
        <taxon>Dikarya</taxon>
        <taxon>Ascomycota</taxon>
        <taxon>Pezizomycotina</taxon>
        <taxon>Sordariomycetes</taxon>
        <taxon>Hypocreomycetidae</taxon>
        <taxon>Glomerellales</taxon>
        <taxon>Glomerellaceae</taxon>
        <taxon>Colletotrichum</taxon>
        <taxon>Colletotrichum acutatum species complex</taxon>
    </lineage>
</organism>
<reference evidence="2" key="1">
    <citation type="submission" date="2021-06" db="EMBL/GenBank/DDBJ databases">
        <title>Comparative genomics, transcriptomics and evolutionary studies reveal genomic signatures of adaptation to plant cell wall in hemibiotrophic fungi.</title>
        <authorList>
            <consortium name="DOE Joint Genome Institute"/>
            <person name="Baroncelli R."/>
            <person name="Diaz J.F."/>
            <person name="Benocci T."/>
            <person name="Peng M."/>
            <person name="Battaglia E."/>
            <person name="Haridas S."/>
            <person name="Andreopoulos W."/>
            <person name="Labutti K."/>
            <person name="Pangilinan J."/>
            <person name="Floch G.L."/>
            <person name="Makela M.R."/>
            <person name="Henrissat B."/>
            <person name="Grigoriev I.V."/>
            <person name="Crouch J.A."/>
            <person name="De Vries R.P."/>
            <person name="Sukno S.A."/>
            <person name="Thon M.R."/>
        </authorList>
    </citation>
    <scope>NUCLEOTIDE SEQUENCE</scope>
    <source>
        <strain evidence="2">CBS 102054</strain>
    </source>
</reference>
<name>A0AAI9ZLC4_9PEZI</name>
<keyword evidence="3" id="KW-1185">Reference proteome</keyword>
<dbReference type="RefSeq" id="XP_060442707.1">
    <property type="nucleotide sequence ID" value="XM_060596115.1"/>
</dbReference>
<comment type="caution">
    <text evidence="2">The sequence shown here is derived from an EMBL/GenBank/DDBJ whole genome shotgun (WGS) entry which is preliminary data.</text>
</comment>
<dbReference type="GeneID" id="85480977"/>
<gene>
    <name evidence="2" type="ORF">BDP81DRAFT_65673</name>
</gene>
<protein>
    <recommendedName>
        <fullName evidence="4">Secreted protein</fullName>
    </recommendedName>
</protein>
<sequence>MLHVFWNVFFFFSFRREGRARPLRLWTTYVPTAHFQKSLFKLACCCCSATRHGLGMGTAWLRCLQKKESMLLMSKHCLLEPSTFATETTTRPMPTFPTRTKRQRGRDRAFPTSVLIRLCRRQKQASNLRPTQSMLRLYFATHEMQQRESFTATFLTRID</sequence>